<proteinExistence type="predicted"/>
<dbReference type="InterPro" id="IPR036457">
    <property type="entry name" value="PPM-type-like_dom_sf"/>
</dbReference>
<evidence type="ECO:0000313" key="3">
    <source>
        <dbReference type="Proteomes" id="UP000053024"/>
    </source>
</evidence>
<feature type="domain" description="PPM-type phosphatase" evidence="1">
    <location>
        <begin position="3"/>
        <end position="85"/>
    </location>
</feature>
<gene>
    <name evidence="2" type="ORF">AQJ66_02210</name>
</gene>
<sequence length="96" mass="10151">MVPFRQATEPVPPGSTLAICTDGLVERPGTDIEAQIDTLARTLDSALKGVRADQESLDQTADLLIKTLLPATATHDDDVTLLLIGLPMPKGSNSRA</sequence>
<protein>
    <recommendedName>
        <fullName evidence="1">PPM-type phosphatase domain-containing protein</fullName>
    </recommendedName>
</protein>
<reference evidence="2 3" key="1">
    <citation type="submission" date="2015-10" db="EMBL/GenBank/DDBJ databases">
        <title>Draft genome sequence of Streptomyces bungoensis DSM 41781, type strain for the species Streptomyces bungoensis.</title>
        <authorList>
            <person name="Ruckert C."/>
            <person name="Winkler A."/>
            <person name="Kalinowski J."/>
            <person name="Kampfer P."/>
            <person name="Glaeser S."/>
        </authorList>
    </citation>
    <scope>NUCLEOTIDE SEQUENCE [LARGE SCALE GENOMIC DNA]</scope>
    <source>
        <strain evidence="2 3">DSM 41781</strain>
    </source>
</reference>
<evidence type="ECO:0000313" key="2">
    <source>
        <dbReference type="EMBL" id="KUN89903.1"/>
    </source>
</evidence>
<dbReference type="EMBL" id="LMWX01000003">
    <property type="protein sequence ID" value="KUN89903.1"/>
    <property type="molecule type" value="Genomic_DNA"/>
</dbReference>
<dbReference type="Gene3D" id="3.60.40.10">
    <property type="entry name" value="PPM-type phosphatase domain"/>
    <property type="match status" value="1"/>
</dbReference>
<dbReference type="STRING" id="285568.AQJ66_02210"/>
<organism evidence="2 3">
    <name type="scientific">Streptomyces bungoensis</name>
    <dbReference type="NCBI Taxonomy" id="285568"/>
    <lineage>
        <taxon>Bacteria</taxon>
        <taxon>Bacillati</taxon>
        <taxon>Actinomycetota</taxon>
        <taxon>Actinomycetes</taxon>
        <taxon>Kitasatosporales</taxon>
        <taxon>Streptomycetaceae</taxon>
        <taxon>Streptomyces</taxon>
    </lineage>
</organism>
<dbReference type="Proteomes" id="UP000053024">
    <property type="component" value="Unassembled WGS sequence"/>
</dbReference>
<accession>A0A101TCU7</accession>
<comment type="caution">
    <text evidence="2">The sequence shown here is derived from an EMBL/GenBank/DDBJ whole genome shotgun (WGS) entry which is preliminary data.</text>
</comment>
<evidence type="ECO:0000259" key="1">
    <source>
        <dbReference type="Pfam" id="PF07228"/>
    </source>
</evidence>
<dbReference type="Pfam" id="PF07228">
    <property type="entry name" value="SpoIIE"/>
    <property type="match status" value="1"/>
</dbReference>
<dbReference type="InterPro" id="IPR001932">
    <property type="entry name" value="PPM-type_phosphatase-like_dom"/>
</dbReference>
<keyword evidence="3" id="KW-1185">Reference proteome</keyword>
<dbReference type="AlphaFoldDB" id="A0A101TCU7"/>
<name>A0A101TCU7_9ACTN</name>